<evidence type="ECO:0000313" key="5">
    <source>
        <dbReference type="EMBL" id="HJE19445.1"/>
    </source>
</evidence>
<evidence type="ECO:0000256" key="2">
    <source>
        <dbReference type="ARBA" id="ARBA00022763"/>
    </source>
</evidence>
<dbReference type="PROSITE" id="PS50173">
    <property type="entry name" value="UMUC"/>
    <property type="match status" value="1"/>
</dbReference>
<dbReference type="InterPro" id="IPR036775">
    <property type="entry name" value="DNA_pol_Y-fam_lit_finger_sf"/>
</dbReference>
<dbReference type="GO" id="GO:0003887">
    <property type="term" value="F:DNA-directed DNA polymerase activity"/>
    <property type="evidence" value="ECO:0007669"/>
    <property type="project" value="TreeGrafter"/>
</dbReference>
<dbReference type="AlphaFoldDB" id="A0A921DW99"/>
<dbReference type="InterPro" id="IPR017961">
    <property type="entry name" value="DNA_pol_Y-fam_little_finger"/>
</dbReference>
<dbReference type="Proteomes" id="UP000763505">
    <property type="component" value="Unassembled WGS sequence"/>
</dbReference>
<dbReference type="SUPFAM" id="SSF100879">
    <property type="entry name" value="Lesion bypass DNA polymerase (Y-family), little finger domain"/>
    <property type="match status" value="1"/>
</dbReference>
<dbReference type="CDD" id="cd01700">
    <property type="entry name" value="PolY_Pol_V_umuC"/>
    <property type="match status" value="1"/>
</dbReference>
<evidence type="ECO:0000259" key="4">
    <source>
        <dbReference type="PROSITE" id="PS50173"/>
    </source>
</evidence>
<keyword evidence="2" id="KW-0227">DNA damage</keyword>
<dbReference type="Pfam" id="PF11799">
    <property type="entry name" value="IMS_C"/>
    <property type="match status" value="1"/>
</dbReference>
<comment type="similarity">
    <text evidence="1">Belongs to the DNA polymerase type-Y family.</text>
</comment>
<evidence type="ECO:0000313" key="6">
    <source>
        <dbReference type="Proteomes" id="UP000763505"/>
    </source>
</evidence>
<evidence type="ECO:0000256" key="3">
    <source>
        <dbReference type="ARBA" id="ARBA00023204"/>
    </source>
</evidence>
<comment type="caution">
    <text evidence="5">The sequence shown here is derived from an EMBL/GenBank/DDBJ whole genome shotgun (WGS) entry which is preliminary data.</text>
</comment>
<dbReference type="GO" id="GO:0042276">
    <property type="term" value="P:error-prone translesion synthesis"/>
    <property type="evidence" value="ECO:0007669"/>
    <property type="project" value="TreeGrafter"/>
</dbReference>
<gene>
    <name evidence="5" type="ORF">K8V35_03720</name>
</gene>
<dbReference type="Gene3D" id="3.30.1490.100">
    <property type="entry name" value="DNA polymerase, Y-family, little finger domain"/>
    <property type="match status" value="1"/>
</dbReference>
<dbReference type="Gene3D" id="3.40.1170.60">
    <property type="match status" value="1"/>
</dbReference>
<dbReference type="Gene3D" id="3.30.70.270">
    <property type="match status" value="1"/>
</dbReference>
<dbReference type="GO" id="GO:0009432">
    <property type="term" value="P:SOS response"/>
    <property type="evidence" value="ECO:0007669"/>
    <property type="project" value="TreeGrafter"/>
</dbReference>
<dbReference type="InterPro" id="IPR001126">
    <property type="entry name" value="UmuC"/>
</dbReference>
<dbReference type="InterPro" id="IPR043128">
    <property type="entry name" value="Rev_trsase/Diguanyl_cyclase"/>
</dbReference>
<protein>
    <submittedName>
        <fullName evidence="5">Y-family DNA polymerase</fullName>
    </submittedName>
</protein>
<dbReference type="Gene3D" id="1.10.150.20">
    <property type="entry name" value="5' to 3' exonuclease, C-terminal subdomain"/>
    <property type="match status" value="1"/>
</dbReference>
<dbReference type="SUPFAM" id="SSF56672">
    <property type="entry name" value="DNA/RNA polymerases"/>
    <property type="match status" value="1"/>
</dbReference>
<name>A0A921DW99_9STAP</name>
<dbReference type="GO" id="GO:0003684">
    <property type="term" value="F:damaged DNA binding"/>
    <property type="evidence" value="ECO:0007669"/>
    <property type="project" value="InterPro"/>
</dbReference>
<dbReference type="InterPro" id="IPR043502">
    <property type="entry name" value="DNA/RNA_pol_sf"/>
</dbReference>
<dbReference type="InterPro" id="IPR050116">
    <property type="entry name" value="DNA_polymerase-Y"/>
</dbReference>
<organism evidence="5 6">
    <name type="scientific">Aliicoccus persicus</name>
    <dbReference type="NCBI Taxonomy" id="930138"/>
    <lineage>
        <taxon>Bacteria</taxon>
        <taxon>Bacillati</taxon>
        <taxon>Bacillota</taxon>
        <taxon>Bacilli</taxon>
        <taxon>Bacillales</taxon>
        <taxon>Staphylococcaceae</taxon>
        <taxon>Aliicoccus</taxon>
    </lineage>
</organism>
<proteinExistence type="inferred from homology"/>
<reference evidence="5" key="1">
    <citation type="journal article" date="2021" name="PeerJ">
        <title>Extensive microbial diversity within the chicken gut microbiome revealed by metagenomics and culture.</title>
        <authorList>
            <person name="Gilroy R."/>
            <person name="Ravi A."/>
            <person name="Getino M."/>
            <person name="Pursley I."/>
            <person name="Horton D.L."/>
            <person name="Alikhan N.F."/>
            <person name="Baker D."/>
            <person name="Gharbi K."/>
            <person name="Hall N."/>
            <person name="Watson M."/>
            <person name="Adriaenssens E.M."/>
            <person name="Foster-Nyarko E."/>
            <person name="Jarju S."/>
            <person name="Secka A."/>
            <person name="Antonio M."/>
            <person name="Oren A."/>
            <person name="Chaudhuri R.R."/>
            <person name="La Ragione R."/>
            <person name="Hildebrand F."/>
            <person name="Pallen M.J."/>
        </authorList>
    </citation>
    <scope>NUCLEOTIDE SEQUENCE</scope>
    <source>
        <strain evidence="5">6019</strain>
    </source>
</reference>
<keyword evidence="3" id="KW-0234">DNA repair</keyword>
<dbReference type="PANTHER" id="PTHR11076">
    <property type="entry name" value="DNA REPAIR POLYMERASE UMUC / TRANSFERASE FAMILY MEMBER"/>
    <property type="match status" value="1"/>
</dbReference>
<dbReference type="EMBL" id="DYYI01000037">
    <property type="protein sequence ID" value="HJE19445.1"/>
    <property type="molecule type" value="Genomic_DNA"/>
</dbReference>
<reference evidence="5" key="2">
    <citation type="submission" date="2021-09" db="EMBL/GenBank/DDBJ databases">
        <authorList>
            <person name="Gilroy R."/>
        </authorList>
    </citation>
    <scope>NUCLEOTIDE SEQUENCE</scope>
    <source>
        <strain evidence="5">6019</strain>
    </source>
</reference>
<dbReference type="GO" id="GO:0006281">
    <property type="term" value="P:DNA repair"/>
    <property type="evidence" value="ECO:0007669"/>
    <property type="project" value="UniProtKB-KW"/>
</dbReference>
<sequence length="420" mass="48144">MYNYYICPQRDVLCVDLKSFFASVSCILKGLDPLTTKLAVVGDTKSIGSVVLAATPELKKLGISTGSRLFEIPNRKDIFIINPSMRIYLDYSQRISEIALKYVAPEDFHQYSVDEFFMDITDSYHLFAKTPYAFAKQLKDEIYEETQIHSAVGIGDNILLSKVSLDIEAKKQPDGIAEWRYHDVPEKIWPITPLHKFWGINTRSEKKLNERGIFTIGDLANYNPNFLKRDFGIIGVDWHLHANGIDFSEIKQKHIVHSPSIAKSQILMKDYKFHDTYVVLLEHVDEVSHRLRLSHHLAKTIAVSFGTKHGHVYRKQFTIKEGTNDSDVIMRGIWQRLLQIADPFELYRTISVSLSNFIPDDETQMTLFDETEEIKKKESLTKTIDQLKVKYGTLSVIRALSSTEHSTLHLRAGLIAGHKR</sequence>
<dbReference type="GO" id="GO:0005829">
    <property type="term" value="C:cytosol"/>
    <property type="evidence" value="ECO:0007669"/>
    <property type="project" value="TreeGrafter"/>
</dbReference>
<dbReference type="PANTHER" id="PTHR11076:SF35">
    <property type="entry name" value="DNA REPAIR PROTEIN HOMOLOG YOBH"/>
    <property type="match status" value="1"/>
</dbReference>
<accession>A0A921DW99</accession>
<feature type="domain" description="UmuC" evidence="4">
    <location>
        <begin position="12"/>
        <end position="201"/>
    </location>
</feature>
<evidence type="ECO:0000256" key="1">
    <source>
        <dbReference type="ARBA" id="ARBA00010945"/>
    </source>
</evidence>
<dbReference type="Pfam" id="PF00817">
    <property type="entry name" value="IMS"/>
    <property type="match status" value="1"/>
</dbReference>